<accession>A0ABU3MYK4</accession>
<organism evidence="2">
    <name type="scientific">Sphingomonas psychrotolerans</name>
    <dbReference type="NCBI Taxonomy" id="1327635"/>
    <lineage>
        <taxon>Bacteria</taxon>
        <taxon>Pseudomonadati</taxon>
        <taxon>Pseudomonadota</taxon>
        <taxon>Alphaproteobacteria</taxon>
        <taxon>Sphingomonadales</taxon>
        <taxon>Sphingomonadaceae</taxon>
        <taxon>Sphingomonas</taxon>
    </lineage>
</organism>
<comment type="caution">
    <text evidence="2">The sequence shown here is derived from an EMBL/GenBank/DDBJ whole genome shotgun (WGS) entry which is preliminary data.</text>
</comment>
<dbReference type="EMBL" id="JALMLT010000001">
    <property type="protein sequence ID" value="MDT8757392.1"/>
    <property type="molecule type" value="Genomic_DNA"/>
</dbReference>
<feature type="transmembrane region" description="Helical" evidence="1">
    <location>
        <begin position="6"/>
        <end position="26"/>
    </location>
</feature>
<keyword evidence="1" id="KW-1133">Transmembrane helix</keyword>
<protein>
    <submittedName>
        <fullName evidence="2">DUF5985 family protein</fullName>
    </submittedName>
</protein>
<feature type="transmembrane region" description="Helical" evidence="1">
    <location>
        <begin position="33"/>
        <end position="56"/>
    </location>
</feature>
<proteinExistence type="predicted"/>
<name>A0ABU3MYK4_9SPHN</name>
<reference evidence="2" key="1">
    <citation type="submission" date="2022-04" db="EMBL/GenBank/DDBJ databases">
        <title>Tomato heritable bacteria conferring resistance against bacterial wilt.</title>
        <authorList>
            <person name="Yin J."/>
        </authorList>
    </citation>
    <scope>NUCLEOTIDE SEQUENCE</scope>
    <source>
        <strain evidence="2">Cra20</strain>
    </source>
</reference>
<gene>
    <name evidence="2" type="ORF">MZO42_01650</name>
</gene>
<keyword evidence="1" id="KW-0812">Transmembrane</keyword>
<keyword evidence="1" id="KW-0472">Membrane</keyword>
<feature type="transmembrane region" description="Helical" evidence="1">
    <location>
        <begin position="62"/>
        <end position="80"/>
    </location>
</feature>
<evidence type="ECO:0000313" key="2">
    <source>
        <dbReference type="EMBL" id="MDT8757392.1"/>
    </source>
</evidence>
<evidence type="ECO:0000256" key="1">
    <source>
        <dbReference type="SAM" id="Phobius"/>
    </source>
</evidence>
<dbReference type="Pfam" id="PF19447">
    <property type="entry name" value="DUF5985"/>
    <property type="match status" value="1"/>
</dbReference>
<sequence length="86" mass="9550">MILIAFLSGAVTLGFAIAGLFFLRFWRDTHDELFLAFAAAFLLLGVGQAILALGGIPDEQRSWVYLVRLVAFLTIIVAILRKNRAR</sequence>
<dbReference type="InterPro" id="IPR046027">
    <property type="entry name" value="DUF5985"/>
</dbReference>